<name>A0ABQ3R271_9ACTN</name>
<keyword evidence="2" id="KW-1185">Reference proteome</keyword>
<comment type="caution">
    <text evidence="1">The sequence shown here is derived from an EMBL/GenBank/DDBJ whole genome shotgun (WGS) entry which is preliminary data.</text>
</comment>
<sequence length="216" mass="22706">MPTVGASVSPGYQAANFKGALLDIGDAAKAFGGSWSAEPAVEEAPGEIADPDMCRPYVLPEHPGYADLNAHRNLDWGSAVSRRLTGHAAGAITVRTTVLSYVTPAAAAADDRRHQTWTKVCGTQHFGDLSHRAVVSPLQLVGVPGTHGLRAVVRTTDATAPAAVTQYELQATFMTAENIVVIHVTGNAVDLAGPRGEQQMTDLVKAVEGRMAEKAR</sequence>
<gene>
    <name evidence="1" type="ORF">Sviol_80360</name>
</gene>
<protein>
    <submittedName>
        <fullName evidence="1">Uncharacterized protein</fullName>
    </submittedName>
</protein>
<accession>A0ABQ3R271</accession>
<reference evidence="1" key="1">
    <citation type="submission" date="2024-05" db="EMBL/GenBank/DDBJ databases">
        <title>Whole genome shotgun sequence of Streptomyces violascens NBRC 12920.</title>
        <authorList>
            <person name="Komaki H."/>
            <person name="Tamura T."/>
        </authorList>
    </citation>
    <scope>NUCLEOTIDE SEQUENCE</scope>
    <source>
        <strain evidence="1">NBRC 12920</strain>
    </source>
</reference>
<dbReference type="EMBL" id="BNDY01000021">
    <property type="protein sequence ID" value="GHI43628.1"/>
    <property type="molecule type" value="Genomic_DNA"/>
</dbReference>
<evidence type="ECO:0000313" key="2">
    <source>
        <dbReference type="Proteomes" id="UP001050808"/>
    </source>
</evidence>
<proteinExistence type="predicted"/>
<evidence type="ECO:0000313" key="1">
    <source>
        <dbReference type="EMBL" id="GHI43628.1"/>
    </source>
</evidence>
<dbReference type="Proteomes" id="UP001050808">
    <property type="component" value="Unassembled WGS sequence"/>
</dbReference>
<organism evidence="1 2">
    <name type="scientific">Streptomyces violascens</name>
    <dbReference type="NCBI Taxonomy" id="67381"/>
    <lineage>
        <taxon>Bacteria</taxon>
        <taxon>Bacillati</taxon>
        <taxon>Actinomycetota</taxon>
        <taxon>Actinomycetes</taxon>
        <taxon>Kitasatosporales</taxon>
        <taxon>Streptomycetaceae</taxon>
        <taxon>Streptomyces</taxon>
    </lineage>
</organism>